<sequence length="90" mass="10547">MRYLYIKWVHKDPASPVHLYSEIDDDSYERRRVEVWADGRKGYADASEEKGGTALSVMPVPSLKEIAAQPEFLPKEIEAEDFHKIWLKRR</sequence>
<dbReference type="Pfam" id="PF21812">
    <property type="entry name" value="DUF6881"/>
    <property type="match status" value="1"/>
</dbReference>
<evidence type="ECO:0000313" key="3">
    <source>
        <dbReference type="Proteomes" id="UP001499951"/>
    </source>
</evidence>
<evidence type="ECO:0000313" key="2">
    <source>
        <dbReference type="EMBL" id="GAA0565782.1"/>
    </source>
</evidence>
<organism evidence="2 3">
    <name type="scientific">Rhizomicrobium electricum</name>
    <dbReference type="NCBI Taxonomy" id="480070"/>
    <lineage>
        <taxon>Bacteria</taxon>
        <taxon>Pseudomonadati</taxon>
        <taxon>Pseudomonadota</taxon>
        <taxon>Alphaproteobacteria</taxon>
        <taxon>Micropepsales</taxon>
        <taxon>Micropepsaceae</taxon>
        <taxon>Rhizomicrobium</taxon>
    </lineage>
</organism>
<gene>
    <name evidence="2" type="ORF">GCM10008942_12680</name>
</gene>
<keyword evidence="3" id="KW-1185">Reference proteome</keyword>
<dbReference type="Proteomes" id="UP001499951">
    <property type="component" value="Unassembled WGS sequence"/>
</dbReference>
<accession>A0ABN1EFN9</accession>
<name>A0ABN1EFN9_9PROT</name>
<comment type="caution">
    <text evidence="2">The sequence shown here is derived from an EMBL/GenBank/DDBJ whole genome shotgun (WGS) entry which is preliminary data.</text>
</comment>
<dbReference type="EMBL" id="BAAADD010000003">
    <property type="protein sequence ID" value="GAA0565782.1"/>
    <property type="molecule type" value="Genomic_DNA"/>
</dbReference>
<evidence type="ECO:0000259" key="1">
    <source>
        <dbReference type="Pfam" id="PF21812"/>
    </source>
</evidence>
<protein>
    <recommendedName>
        <fullName evidence="1">DUF6881 domain-containing protein</fullName>
    </recommendedName>
</protein>
<proteinExistence type="predicted"/>
<dbReference type="InterPro" id="IPR049248">
    <property type="entry name" value="DUF6881"/>
</dbReference>
<reference evidence="2 3" key="1">
    <citation type="journal article" date="2019" name="Int. J. Syst. Evol. Microbiol.">
        <title>The Global Catalogue of Microorganisms (GCM) 10K type strain sequencing project: providing services to taxonomists for standard genome sequencing and annotation.</title>
        <authorList>
            <consortium name="The Broad Institute Genomics Platform"/>
            <consortium name="The Broad Institute Genome Sequencing Center for Infectious Disease"/>
            <person name="Wu L."/>
            <person name="Ma J."/>
        </authorList>
    </citation>
    <scope>NUCLEOTIDE SEQUENCE [LARGE SCALE GENOMIC DNA]</scope>
    <source>
        <strain evidence="2 3">JCM 15089</strain>
    </source>
</reference>
<dbReference type="RefSeq" id="WP_166933405.1">
    <property type="nucleotide sequence ID" value="NZ_BAAADD010000003.1"/>
</dbReference>
<feature type="domain" description="DUF6881" evidence="1">
    <location>
        <begin position="2"/>
        <end position="88"/>
    </location>
</feature>